<gene>
    <name evidence="1" type="ORF">E2C01_067265</name>
</gene>
<dbReference type="Proteomes" id="UP000324222">
    <property type="component" value="Unassembled WGS sequence"/>
</dbReference>
<sequence>MVTPAARATRGLPKVAVIAWATSA</sequence>
<reference evidence="1 2" key="1">
    <citation type="submission" date="2019-05" db="EMBL/GenBank/DDBJ databases">
        <title>Another draft genome of Portunus trituberculatus and its Hox gene families provides insights of decapod evolution.</title>
        <authorList>
            <person name="Jeong J.-H."/>
            <person name="Song I."/>
            <person name="Kim S."/>
            <person name="Choi T."/>
            <person name="Kim D."/>
            <person name="Ryu S."/>
            <person name="Kim W."/>
        </authorList>
    </citation>
    <scope>NUCLEOTIDE SEQUENCE [LARGE SCALE GENOMIC DNA]</scope>
    <source>
        <tissue evidence="1">Muscle</tissue>
    </source>
</reference>
<dbReference type="EMBL" id="VSRR010035750">
    <property type="protein sequence ID" value="MPC72951.1"/>
    <property type="molecule type" value="Genomic_DNA"/>
</dbReference>
<accession>A0A5B7HJB9</accession>
<protein>
    <submittedName>
        <fullName evidence="1">Uncharacterized protein</fullName>
    </submittedName>
</protein>
<proteinExistence type="predicted"/>
<keyword evidence="2" id="KW-1185">Reference proteome</keyword>
<evidence type="ECO:0000313" key="2">
    <source>
        <dbReference type="Proteomes" id="UP000324222"/>
    </source>
</evidence>
<name>A0A5B7HJB9_PORTR</name>
<comment type="caution">
    <text evidence="1">The sequence shown here is derived from an EMBL/GenBank/DDBJ whole genome shotgun (WGS) entry which is preliminary data.</text>
</comment>
<evidence type="ECO:0000313" key="1">
    <source>
        <dbReference type="EMBL" id="MPC72951.1"/>
    </source>
</evidence>
<dbReference type="AlphaFoldDB" id="A0A5B7HJB9"/>
<organism evidence="1 2">
    <name type="scientific">Portunus trituberculatus</name>
    <name type="common">Swimming crab</name>
    <name type="synonym">Neptunus trituberculatus</name>
    <dbReference type="NCBI Taxonomy" id="210409"/>
    <lineage>
        <taxon>Eukaryota</taxon>
        <taxon>Metazoa</taxon>
        <taxon>Ecdysozoa</taxon>
        <taxon>Arthropoda</taxon>
        <taxon>Crustacea</taxon>
        <taxon>Multicrustacea</taxon>
        <taxon>Malacostraca</taxon>
        <taxon>Eumalacostraca</taxon>
        <taxon>Eucarida</taxon>
        <taxon>Decapoda</taxon>
        <taxon>Pleocyemata</taxon>
        <taxon>Brachyura</taxon>
        <taxon>Eubrachyura</taxon>
        <taxon>Portunoidea</taxon>
        <taxon>Portunidae</taxon>
        <taxon>Portuninae</taxon>
        <taxon>Portunus</taxon>
    </lineage>
</organism>